<dbReference type="Proteomes" id="UP000770717">
    <property type="component" value="Unassembled WGS sequence"/>
</dbReference>
<dbReference type="PANTHER" id="PTHR17068:SF2">
    <property type="entry name" value="MYELOID-ASSOCIATED DIFFERENTIATION MARKER-LIKE"/>
    <property type="match status" value="1"/>
</dbReference>
<dbReference type="PROSITE" id="PS51225">
    <property type="entry name" value="MARVEL"/>
    <property type="match status" value="2"/>
</dbReference>
<evidence type="ECO:0000256" key="5">
    <source>
        <dbReference type="ARBA" id="ARBA00023136"/>
    </source>
</evidence>
<evidence type="ECO:0000259" key="9">
    <source>
        <dbReference type="PROSITE" id="PS51225"/>
    </source>
</evidence>
<reference evidence="10" key="1">
    <citation type="thesis" date="2020" institute="ProQuest LLC" country="789 East Eisenhower Parkway, Ann Arbor, MI, USA">
        <title>Comparative Genomics and Chromosome Evolution.</title>
        <authorList>
            <person name="Mudd A.B."/>
        </authorList>
    </citation>
    <scope>NUCLEOTIDE SEQUENCE</scope>
    <source>
        <strain evidence="10">HN-11 Male</strain>
        <tissue evidence="10">Kidney and liver</tissue>
    </source>
</reference>
<comment type="similarity">
    <text evidence="6">Belongs to the MAL family.</text>
</comment>
<feature type="transmembrane region" description="Helical" evidence="8">
    <location>
        <begin position="12"/>
        <end position="31"/>
    </location>
</feature>
<evidence type="ECO:0000256" key="7">
    <source>
        <dbReference type="PROSITE-ProRule" id="PRU00581"/>
    </source>
</evidence>
<dbReference type="GO" id="GO:0016020">
    <property type="term" value="C:membrane"/>
    <property type="evidence" value="ECO:0007669"/>
    <property type="project" value="UniProtKB-SubCell"/>
</dbReference>
<dbReference type="AlphaFoldDB" id="A0A8J6BNE6"/>
<sequence length="282" mass="31457">MNFRNMISPLLIIRFFEIFLSCTAFSLVANSTMFHSQYGAWSMFTWIFAFVVTILIVVLELTGVYSSIPISWEDFTSAFSMLASLMLFTTSIMYPSVYLPDCKQCARPGAATAMSILCFFAYAIEVGLTRAKPGEISGFLSTVPGLLKVFEAYVACIIFSLLPGAYPYAGLQWSVAVYSICFIITALIIILTIGRLLAMLPVNIEKVLIGFNILAVAMYITVVVIWPFYFFKLIPDRNSCVHGYQCPWDNGVGVTVLTCINFLVYAVDLAYSFKMVFFTVQA</sequence>
<evidence type="ECO:0000256" key="4">
    <source>
        <dbReference type="ARBA" id="ARBA00022989"/>
    </source>
</evidence>
<keyword evidence="5 7" id="KW-0472">Membrane</keyword>
<feature type="transmembrane region" description="Helical" evidence="8">
    <location>
        <begin position="43"/>
        <end position="65"/>
    </location>
</feature>
<keyword evidence="3" id="KW-0677">Repeat</keyword>
<feature type="transmembrane region" description="Helical" evidence="8">
    <location>
        <begin position="175"/>
        <end position="197"/>
    </location>
</feature>
<evidence type="ECO:0000256" key="8">
    <source>
        <dbReference type="SAM" id="Phobius"/>
    </source>
</evidence>
<dbReference type="Pfam" id="PF01284">
    <property type="entry name" value="MARVEL"/>
    <property type="match status" value="2"/>
</dbReference>
<dbReference type="InterPro" id="IPR008253">
    <property type="entry name" value="Marvel"/>
</dbReference>
<feature type="transmembrane region" description="Helical" evidence="8">
    <location>
        <begin position="209"/>
        <end position="231"/>
    </location>
</feature>
<feature type="domain" description="MARVEL" evidence="9">
    <location>
        <begin position="5"/>
        <end position="134"/>
    </location>
</feature>
<evidence type="ECO:0000256" key="2">
    <source>
        <dbReference type="ARBA" id="ARBA00022692"/>
    </source>
</evidence>
<organism evidence="10 11">
    <name type="scientific">Eleutherodactylus coqui</name>
    <name type="common">Puerto Rican coqui</name>
    <dbReference type="NCBI Taxonomy" id="57060"/>
    <lineage>
        <taxon>Eukaryota</taxon>
        <taxon>Metazoa</taxon>
        <taxon>Chordata</taxon>
        <taxon>Craniata</taxon>
        <taxon>Vertebrata</taxon>
        <taxon>Euteleostomi</taxon>
        <taxon>Amphibia</taxon>
        <taxon>Batrachia</taxon>
        <taxon>Anura</taxon>
        <taxon>Neobatrachia</taxon>
        <taxon>Hyloidea</taxon>
        <taxon>Eleutherodactylidae</taxon>
        <taxon>Eleutherodactylinae</taxon>
        <taxon>Eleutherodactylus</taxon>
        <taxon>Eleutherodactylus</taxon>
    </lineage>
</organism>
<evidence type="ECO:0000313" key="11">
    <source>
        <dbReference type="Proteomes" id="UP000770717"/>
    </source>
</evidence>
<dbReference type="OrthoDB" id="8737882at2759"/>
<keyword evidence="4 8" id="KW-1133">Transmembrane helix</keyword>
<evidence type="ECO:0000256" key="3">
    <source>
        <dbReference type="ARBA" id="ARBA00022737"/>
    </source>
</evidence>
<feature type="transmembrane region" description="Helical" evidence="8">
    <location>
        <begin position="251"/>
        <end position="271"/>
    </location>
</feature>
<evidence type="ECO:0000256" key="1">
    <source>
        <dbReference type="ARBA" id="ARBA00004141"/>
    </source>
</evidence>
<accession>A0A8J6BNE6</accession>
<evidence type="ECO:0000256" key="6">
    <source>
        <dbReference type="ARBA" id="ARBA00034721"/>
    </source>
</evidence>
<feature type="transmembrane region" description="Helical" evidence="8">
    <location>
        <begin position="149"/>
        <end position="169"/>
    </location>
</feature>
<dbReference type="InterPro" id="IPR047123">
    <property type="entry name" value="MYADM-like"/>
</dbReference>
<feature type="transmembrane region" description="Helical" evidence="8">
    <location>
        <begin position="109"/>
        <end position="128"/>
    </location>
</feature>
<feature type="domain" description="MARVEL" evidence="9">
    <location>
        <begin position="139"/>
        <end position="277"/>
    </location>
</feature>
<comment type="caution">
    <text evidence="10">The sequence shown here is derived from an EMBL/GenBank/DDBJ whole genome shotgun (WGS) entry which is preliminary data.</text>
</comment>
<dbReference type="EMBL" id="WNTK01002076">
    <property type="protein sequence ID" value="KAG9466413.1"/>
    <property type="molecule type" value="Genomic_DNA"/>
</dbReference>
<dbReference type="PANTHER" id="PTHR17068">
    <property type="entry name" value="MYELOID-ASSOCIATED DIFFERENTIATION MARKER MYADM FAMILY MEMBER"/>
    <property type="match status" value="1"/>
</dbReference>
<keyword evidence="11" id="KW-1185">Reference proteome</keyword>
<comment type="subcellular location">
    <subcellularLocation>
        <location evidence="1">Membrane</location>
        <topology evidence="1">Multi-pass membrane protein</topology>
    </subcellularLocation>
</comment>
<protein>
    <recommendedName>
        <fullName evidence="9">MARVEL domain-containing protein</fullName>
    </recommendedName>
</protein>
<keyword evidence="2 7" id="KW-0812">Transmembrane</keyword>
<evidence type="ECO:0000313" key="10">
    <source>
        <dbReference type="EMBL" id="KAG9466413.1"/>
    </source>
</evidence>
<name>A0A8J6BNE6_ELECQ</name>
<feature type="transmembrane region" description="Helical" evidence="8">
    <location>
        <begin position="77"/>
        <end position="97"/>
    </location>
</feature>
<gene>
    <name evidence="10" type="ORF">GDO78_016676</name>
</gene>
<proteinExistence type="inferred from homology"/>